<accession>C5BPF7</accession>
<evidence type="ECO:0000256" key="9">
    <source>
        <dbReference type="SAM" id="Phobius"/>
    </source>
</evidence>
<evidence type="ECO:0000256" key="1">
    <source>
        <dbReference type="ARBA" id="ARBA00004429"/>
    </source>
</evidence>
<keyword evidence="5 9" id="KW-0472">Membrane</keyword>
<dbReference type="HOGENOM" id="CLU_000445_107_27_6"/>
<dbReference type="AlphaFoldDB" id="C5BPF7"/>
<dbReference type="SMART" id="SM00304">
    <property type="entry name" value="HAMP"/>
    <property type="match status" value="1"/>
</dbReference>
<feature type="domain" description="HAMP" evidence="12">
    <location>
        <begin position="201"/>
        <end position="254"/>
    </location>
</feature>
<evidence type="ECO:0000256" key="8">
    <source>
        <dbReference type="PROSITE-ProRule" id="PRU00284"/>
    </source>
</evidence>
<keyword evidence="14" id="KW-1185">Reference proteome</keyword>
<dbReference type="GO" id="GO:0005886">
    <property type="term" value="C:plasma membrane"/>
    <property type="evidence" value="ECO:0007669"/>
    <property type="project" value="UniProtKB-SubCell"/>
</dbReference>
<dbReference type="Pfam" id="PF13675">
    <property type="entry name" value="PilJ"/>
    <property type="match status" value="1"/>
</dbReference>
<dbReference type="CDD" id="cd06225">
    <property type="entry name" value="HAMP"/>
    <property type="match status" value="1"/>
</dbReference>
<dbReference type="SMART" id="SM00283">
    <property type="entry name" value="MA"/>
    <property type="match status" value="1"/>
</dbReference>
<evidence type="ECO:0000256" key="4">
    <source>
        <dbReference type="ARBA" id="ARBA00022989"/>
    </source>
</evidence>
<dbReference type="InterPro" id="IPR004089">
    <property type="entry name" value="MCPsignal_dom"/>
</dbReference>
<dbReference type="PANTHER" id="PTHR32089:SF119">
    <property type="entry name" value="METHYL-ACCEPTING CHEMOTAXIS PROTEIN CTPL"/>
    <property type="match status" value="1"/>
</dbReference>
<dbReference type="Pfam" id="PF00015">
    <property type="entry name" value="MCPsignal"/>
    <property type="match status" value="1"/>
</dbReference>
<protein>
    <submittedName>
        <fullName evidence="13">Methyl-accepting chemotaxis transducer, hypothetical</fullName>
    </submittedName>
</protein>
<dbReference type="PROSITE" id="PS50192">
    <property type="entry name" value="T_SNARE"/>
    <property type="match status" value="1"/>
</dbReference>
<evidence type="ECO:0000313" key="13">
    <source>
        <dbReference type="EMBL" id="ACR13157.1"/>
    </source>
</evidence>
<evidence type="ECO:0000256" key="7">
    <source>
        <dbReference type="ARBA" id="ARBA00029447"/>
    </source>
</evidence>
<dbReference type="KEGG" id="ttu:TERTU_0769"/>
<dbReference type="InterPro" id="IPR003660">
    <property type="entry name" value="HAMP_dom"/>
</dbReference>
<dbReference type="GO" id="GO:0004888">
    <property type="term" value="F:transmembrane signaling receptor activity"/>
    <property type="evidence" value="ECO:0007669"/>
    <property type="project" value="InterPro"/>
</dbReference>
<evidence type="ECO:0000259" key="12">
    <source>
        <dbReference type="PROSITE" id="PS50885"/>
    </source>
</evidence>
<evidence type="ECO:0000256" key="3">
    <source>
        <dbReference type="ARBA" id="ARBA00022692"/>
    </source>
</evidence>
<gene>
    <name evidence="13" type="ordered locus">TERTU_0769</name>
</gene>
<reference evidence="13 14" key="1">
    <citation type="journal article" date="2009" name="PLoS ONE">
        <title>The complete genome of Teredinibacter turnerae T7901: an intracellular endosymbiont of marine wood-boring bivalves (shipworms).</title>
        <authorList>
            <person name="Yang J.C."/>
            <person name="Madupu R."/>
            <person name="Durkin A.S."/>
            <person name="Ekborg N.A."/>
            <person name="Pedamallu C.S."/>
            <person name="Hostetler J.B."/>
            <person name="Radune D."/>
            <person name="Toms B.S."/>
            <person name="Henrissat B."/>
            <person name="Coutinho P.M."/>
            <person name="Schwarz S."/>
            <person name="Field L."/>
            <person name="Trindade-Silva A.E."/>
            <person name="Soares C.A.G."/>
            <person name="Elshahawi S."/>
            <person name="Hanora A."/>
            <person name="Schmidt E.W."/>
            <person name="Haygood M.G."/>
            <person name="Posfai J."/>
            <person name="Benner J."/>
            <person name="Madinger C."/>
            <person name="Nove J."/>
            <person name="Anton B."/>
            <person name="Chaudhary K."/>
            <person name="Foster J."/>
            <person name="Holman A."/>
            <person name="Kumar S."/>
            <person name="Lessard P.A."/>
            <person name="Luyten Y.A."/>
            <person name="Slatko B."/>
            <person name="Wood N."/>
            <person name="Wu B."/>
            <person name="Teplitski M."/>
            <person name="Mougous J.D."/>
            <person name="Ward N."/>
            <person name="Eisen J.A."/>
            <person name="Badger J.H."/>
            <person name="Distel D.L."/>
        </authorList>
    </citation>
    <scope>NUCLEOTIDE SEQUENCE [LARGE SCALE GENOMIC DNA]</scope>
    <source>
        <strain evidence="14">ATCC 39867 / T7901</strain>
    </source>
</reference>
<evidence type="ECO:0000256" key="5">
    <source>
        <dbReference type="ARBA" id="ARBA00023136"/>
    </source>
</evidence>
<evidence type="ECO:0000259" key="10">
    <source>
        <dbReference type="PROSITE" id="PS50111"/>
    </source>
</evidence>
<feature type="domain" description="T-SNARE coiled-coil homology" evidence="11">
    <location>
        <begin position="446"/>
        <end position="508"/>
    </location>
</feature>
<keyword evidence="4 9" id="KW-1133">Transmembrane helix</keyword>
<dbReference type="eggNOG" id="COG3850">
    <property type="taxonomic scope" value="Bacteria"/>
</dbReference>
<evidence type="ECO:0000313" key="14">
    <source>
        <dbReference type="Proteomes" id="UP000009080"/>
    </source>
</evidence>
<proteinExistence type="inferred from homology"/>
<keyword evidence="6 8" id="KW-0807">Transducer</keyword>
<dbReference type="PRINTS" id="PR00260">
    <property type="entry name" value="CHEMTRNSDUCR"/>
</dbReference>
<feature type="transmembrane region" description="Helical" evidence="9">
    <location>
        <begin position="179"/>
        <end position="203"/>
    </location>
</feature>
<dbReference type="SUPFAM" id="SSF58104">
    <property type="entry name" value="Methyl-accepting chemotaxis protein (MCP) signaling domain"/>
    <property type="match status" value="1"/>
</dbReference>
<dbReference type="OrthoDB" id="49457at2"/>
<keyword evidence="2" id="KW-1003">Cell membrane</keyword>
<dbReference type="eggNOG" id="COG0840">
    <property type="taxonomic scope" value="Bacteria"/>
</dbReference>
<dbReference type="Gene3D" id="1.10.287.950">
    <property type="entry name" value="Methyl-accepting chemotaxis protein"/>
    <property type="match status" value="1"/>
</dbReference>
<dbReference type="GO" id="GO:0006935">
    <property type="term" value="P:chemotaxis"/>
    <property type="evidence" value="ECO:0007669"/>
    <property type="project" value="InterPro"/>
</dbReference>
<feature type="domain" description="Methyl-accepting transducer" evidence="10">
    <location>
        <begin position="259"/>
        <end position="495"/>
    </location>
</feature>
<evidence type="ECO:0000256" key="6">
    <source>
        <dbReference type="ARBA" id="ARBA00023224"/>
    </source>
</evidence>
<dbReference type="PROSITE" id="PS50885">
    <property type="entry name" value="HAMP"/>
    <property type="match status" value="1"/>
</dbReference>
<evidence type="ECO:0000256" key="2">
    <source>
        <dbReference type="ARBA" id="ARBA00022519"/>
    </source>
</evidence>
<dbReference type="RefSeq" id="WP_015819270.1">
    <property type="nucleotide sequence ID" value="NC_012997.1"/>
</dbReference>
<feature type="transmembrane region" description="Helical" evidence="9">
    <location>
        <begin position="21"/>
        <end position="45"/>
    </location>
</feature>
<dbReference type="Pfam" id="PF00672">
    <property type="entry name" value="HAMP"/>
    <property type="match status" value="1"/>
</dbReference>
<dbReference type="Proteomes" id="UP000009080">
    <property type="component" value="Chromosome"/>
</dbReference>
<dbReference type="EMBL" id="CP001614">
    <property type="protein sequence ID" value="ACR13157.1"/>
    <property type="molecule type" value="Genomic_DNA"/>
</dbReference>
<sequence>MRYSLAYLLNSVLRSLGIRSIGRQFTIGFLVIIACTVASTFSLYMTMQASADTVNIAGRQRMLSQRLAKEALLVTQQAMDKSALEQTIELFEQSHNRLLYGSPENGILAPQTVKIFDQLKVVDGLWENYKIAIRTYVASKDASVLPALQAESIAILKEMNQAVEMMARDLNSELQAQQILSIVLSIVVILVAAVSQFLGMYWLMDQINLLRDKLLKVAHGDFSETINESTSENEVGDMFNAYNRMVEQVGHIVNGVKELASNIAGQASALMREAESAESYVNTQNKELEQVATAMNQMSATVNEVAGHAEEAAANAENASEAADNGYRIVDGSYANIVTMNSSLTSAVGVMEELNRDSQQIGQVLTVITGIAEQTNLLALNAAIEAARAGEQGRGFAVVADEVRTLAQKTQSSTEEIQAIIERLQNQTTKAVDVVQKSTSSAQESSSQMSTANDALKRIVDAVSNIQQMSTLIATAASEQSHVAADIDSNITSVSAAASETTQVASNVRSHASGINRDIKRLNETVTSLKV</sequence>
<keyword evidence="3 9" id="KW-0812">Transmembrane</keyword>
<dbReference type="InterPro" id="IPR004090">
    <property type="entry name" value="Chemotax_Me-accpt_rcpt"/>
</dbReference>
<keyword evidence="2" id="KW-0997">Cell inner membrane</keyword>
<name>C5BPF7_TERTT</name>
<dbReference type="InterPro" id="IPR029095">
    <property type="entry name" value="NarX-like_N"/>
</dbReference>
<dbReference type="InterPro" id="IPR000727">
    <property type="entry name" value="T_SNARE_dom"/>
</dbReference>
<comment type="similarity">
    <text evidence="7">Belongs to the methyl-accepting chemotaxis (MCP) protein family.</text>
</comment>
<dbReference type="FunFam" id="1.10.287.950:FF:000001">
    <property type="entry name" value="Methyl-accepting chemotaxis sensory transducer"/>
    <property type="match status" value="1"/>
</dbReference>
<dbReference type="PANTHER" id="PTHR32089">
    <property type="entry name" value="METHYL-ACCEPTING CHEMOTAXIS PROTEIN MCPB"/>
    <property type="match status" value="1"/>
</dbReference>
<dbReference type="GO" id="GO:0007165">
    <property type="term" value="P:signal transduction"/>
    <property type="evidence" value="ECO:0007669"/>
    <property type="project" value="UniProtKB-KW"/>
</dbReference>
<dbReference type="PROSITE" id="PS50111">
    <property type="entry name" value="CHEMOTAXIS_TRANSDUC_2"/>
    <property type="match status" value="1"/>
</dbReference>
<dbReference type="STRING" id="377629.TERTU_0769"/>
<comment type="subcellular location">
    <subcellularLocation>
        <location evidence="1">Cell inner membrane</location>
        <topology evidence="1">Multi-pass membrane protein</topology>
    </subcellularLocation>
</comment>
<organism evidence="13 14">
    <name type="scientific">Teredinibacter turnerae (strain ATCC 39867 / T7901)</name>
    <dbReference type="NCBI Taxonomy" id="377629"/>
    <lineage>
        <taxon>Bacteria</taxon>
        <taxon>Pseudomonadati</taxon>
        <taxon>Pseudomonadota</taxon>
        <taxon>Gammaproteobacteria</taxon>
        <taxon>Cellvibrionales</taxon>
        <taxon>Cellvibrionaceae</taxon>
        <taxon>Teredinibacter</taxon>
    </lineage>
</organism>
<dbReference type="PROSITE" id="PS51257">
    <property type="entry name" value="PROKAR_LIPOPROTEIN"/>
    <property type="match status" value="1"/>
</dbReference>
<evidence type="ECO:0000259" key="11">
    <source>
        <dbReference type="PROSITE" id="PS50192"/>
    </source>
</evidence>